<feature type="compositionally biased region" description="Polar residues" evidence="1">
    <location>
        <begin position="177"/>
        <end position="187"/>
    </location>
</feature>
<dbReference type="AlphaFoldDB" id="A0AAD4DR88"/>
<protein>
    <submittedName>
        <fullName evidence="2">Uncharacterized protein</fullName>
    </submittedName>
</protein>
<accession>A0AAD4DR88</accession>
<name>A0AAD4DR88_9AGAM</name>
<comment type="caution">
    <text evidence="2">The sequence shown here is derived from an EMBL/GenBank/DDBJ whole genome shotgun (WGS) entry which is preliminary data.</text>
</comment>
<feature type="region of interest" description="Disordered" evidence="1">
    <location>
        <begin position="147"/>
        <end position="197"/>
    </location>
</feature>
<feature type="compositionally biased region" description="Acidic residues" evidence="1">
    <location>
        <begin position="156"/>
        <end position="176"/>
    </location>
</feature>
<dbReference type="RefSeq" id="XP_041218056.1">
    <property type="nucleotide sequence ID" value="XM_041377812.1"/>
</dbReference>
<evidence type="ECO:0000313" key="2">
    <source>
        <dbReference type="EMBL" id="KAG1891580.1"/>
    </source>
</evidence>
<dbReference type="Proteomes" id="UP001195769">
    <property type="component" value="Unassembled WGS sequence"/>
</dbReference>
<dbReference type="GeneID" id="64672110"/>
<evidence type="ECO:0000313" key="3">
    <source>
        <dbReference type="Proteomes" id="UP001195769"/>
    </source>
</evidence>
<evidence type="ECO:0000256" key="1">
    <source>
        <dbReference type="SAM" id="MobiDB-lite"/>
    </source>
</evidence>
<gene>
    <name evidence="2" type="ORF">F5891DRAFT_986769</name>
</gene>
<dbReference type="EMBL" id="JABBWK010000130">
    <property type="protein sequence ID" value="KAG1891580.1"/>
    <property type="molecule type" value="Genomic_DNA"/>
</dbReference>
<sequence>MTTKAHCVRRAWCTVHNTSHRQKSTGRIIVIRLMSTTAGTKRAAPSDDALEPALKCTRNRTYEGTSNVAPSPLANRGAWRILAQFLKTEMSYSEMEEKLSLYLGDQYSADDWKDAKTTLFSGEDNVGTCLRNLELLRQRYMPRRPRPRKNMYLDIEANEGDSEEEEEEDGDYDTQDQVDSSARSPKVTSIPGPSAKDTLSKKIDEIYNNATKVSSSSRSRISYRAAWSPATLESRMYLLHVHRTATVYIAEYLHGKGFPVTVSPWLPGQLYVVSDSPKTIASSLPASHKLSVKDYHRISDEERVAVEHSTIKFPNPSWVRVKSGMYKGVIGYVFDPDQSDLFVDVLVITRKFPYPMPAGSEALIDHSRLPKDKEVTDIIRNGEIIGCAYKGQRYYRGLLLKKFHRYQLELKSIVAFSKHFLRVEMRLGSSREQYHQRLARHREELEARLEDVERVFWIGDAVRVVAGSYLGLEGHVIQMDKDLFHLCQGVLHGGEIGDYIEVLVGETHGEAGRRDLVFYGGTQLWFQEESPQALTLRPPSFQVPVAFVKWTRLPQTVKFTKEKGISDLEQIDVPIGFVMKILNVSLDSFNNVIGQEVRAPHSNAKTCNQYGMRLNGLMLGESDLIAFCDMRKRSYLALQPRRCITPPPVPLAVSSNSSNSISAAHNPSSSNWTAWNLTQDIDGANLNDPSSGVDLSSSTSDPWTIDAQDIQDGIDARAEQLKDNVSPSFDHAKFHKRFVSSACPDPFCGAALEHYHIPAKYLSPAPPRKKKTRMFHYRWQLLRSDSDYFTM</sequence>
<keyword evidence="3" id="KW-1185">Reference proteome</keyword>
<reference evidence="2" key="1">
    <citation type="journal article" date="2020" name="New Phytol.">
        <title>Comparative genomics reveals dynamic genome evolution in host specialist ectomycorrhizal fungi.</title>
        <authorList>
            <person name="Lofgren L.A."/>
            <person name="Nguyen N.H."/>
            <person name="Vilgalys R."/>
            <person name="Ruytinx J."/>
            <person name="Liao H.L."/>
            <person name="Branco S."/>
            <person name="Kuo A."/>
            <person name="LaButti K."/>
            <person name="Lipzen A."/>
            <person name="Andreopoulos W."/>
            <person name="Pangilinan J."/>
            <person name="Riley R."/>
            <person name="Hundley H."/>
            <person name="Na H."/>
            <person name="Barry K."/>
            <person name="Grigoriev I.V."/>
            <person name="Stajich J.E."/>
            <person name="Kennedy P.G."/>
        </authorList>
    </citation>
    <scope>NUCLEOTIDE SEQUENCE</scope>
    <source>
        <strain evidence="2">FC203</strain>
    </source>
</reference>
<proteinExistence type="predicted"/>
<organism evidence="2 3">
    <name type="scientific">Suillus fuscotomentosus</name>
    <dbReference type="NCBI Taxonomy" id="1912939"/>
    <lineage>
        <taxon>Eukaryota</taxon>
        <taxon>Fungi</taxon>
        <taxon>Dikarya</taxon>
        <taxon>Basidiomycota</taxon>
        <taxon>Agaricomycotina</taxon>
        <taxon>Agaricomycetes</taxon>
        <taxon>Agaricomycetidae</taxon>
        <taxon>Boletales</taxon>
        <taxon>Suillineae</taxon>
        <taxon>Suillaceae</taxon>
        <taxon>Suillus</taxon>
    </lineage>
</organism>